<proteinExistence type="predicted"/>
<dbReference type="InterPro" id="IPR009045">
    <property type="entry name" value="Zn_M74/Hedgehog-like"/>
</dbReference>
<evidence type="ECO:0000313" key="1">
    <source>
        <dbReference type="EMBL" id="MBJ2138198.1"/>
    </source>
</evidence>
<evidence type="ECO:0000313" key="2">
    <source>
        <dbReference type="Proteomes" id="UP000649232"/>
    </source>
</evidence>
<gene>
    <name evidence="1" type="ORF">JEU11_17180</name>
</gene>
<sequence length="228" mass="25806">MQKTNLLFSSKEIKGILRLTDCELMHMRTSGKLEYQKRGNAFFYTLANDYSLLAHPLGKQLLNWHTNKHPKTISNMPSEHSKHFLELLIAEILLPVEREFGALTITYGFTSSELTRYIKKHASNGTAPTLDQHASCEHNLKGNQVCERGGSACDFIVQSTSMANVARFITEHLPFDRIYYYGDSRPMHVSINNEPMRHLQVMSESTAGRRIPGRKAFGHAAIKLSKGL</sequence>
<comment type="caution">
    <text evidence="1">The sequence shown here is derived from an EMBL/GenBank/DDBJ whole genome shotgun (WGS) entry which is preliminary data.</text>
</comment>
<protein>
    <recommendedName>
        <fullName evidence="3">Peptidase M15A C-terminal domain-containing protein</fullName>
    </recommendedName>
</protein>
<reference evidence="1 2" key="1">
    <citation type="submission" date="2020-12" db="EMBL/GenBank/DDBJ databases">
        <title>Draft genome sequences of nine environmental bacterial isolates colonizing plastic.</title>
        <authorList>
            <person name="Borre I."/>
            <person name="Sonnenschein E.C."/>
        </authorList>
    </citation>
    <scope>NUCLEOTIDE SEQUENCE [LARGE SCALE GENOMIC DNA]</scope>
    <source>
        <strain evidence="1 2">IB30</strain>
    </source>
</reference>
<name>A0ABS0WIE2_9ALTE</name>
<accession>A0ABS0WIE2</accession>
<dbReference type="Gene3D" id="3.30.1380.10">
    <property type="match status" value="1"/>
</dbReference>
<evidence type="ECO:0008006" key="3">
    <source>
        <dbReference type="Google" id="ProtNLM"/>
    </source>
</evidence>
<dbReference type="Proteomes" id="UP000649232">
    <property type="component" value="Unassembled WGS sequence"/>
</dbReference>
<dbReference type="RefSeq" id="WP_198825590.1">
    <property type="nucleotide sequence ID" value="NZ_JAEILT010000030.1"/>
</dbReference>
<dbReference type="SUPFAM" id="SSF55166">
    <property type="entry name" value="Hedgehog/DD-peptidase"/>
    <property type="match status" value="1"/>
</dbReference>
<organism evidence="1 2">
    <name type="scientific">Paraglaciecola chathamensis</name>
    <dbReference type="NCBI Taxonomy" id="368405"/>
    <lineage>
        <taxon>Bacteria</taxon>
        <taxon>Pseudomonadati</taxon>
        <taxon>Pseudomonadota</taxon>
        <taxon>Gammaproteobacteria</taxon>
        <taxon>Alteromonadales</taxon>
        <taxon>Alteromonadaceae</taxon>
        <taxon>Paraglaciecola</taxon>
    </lineage>
</organism>
<dbReference type="EMBL" id="JAEILT010000030">
    <property type="protein sequence ID" value="MBJ2138198.1"/>
    <property type="molecule type" value="Genomic_DNA"/>
</dbReference>